<proteinExistence type="predicted"/>
<evidence type="ECO:0008006" key="10">
    <source>
        <dbReference type="Google" id="ProtNLM"/>
    </source>
</evidence>
<dbReference type="InterPro" id="IPR001182">
    <property type="entry name" value="FtsW/RodA"/>
</dbReference>
<evidence type="ECO:0000256" key="4">
    <source>
        <dbReference type="ARBA" id="ARBA00022989"/>
    </source>
</evidence>
<dbReference type="GeneID" id="86940444"/>
<feature type="transmembrane region" description="Helical" evidence="7">
    <location>
        <begin position="200"/>
        <end position="217"/>
    </location>
</feature>
<dbReference type="GO" id="GO:0015648">
    <property type="term" value="F:lipid-linked peptidoglycan transporter activity"/>
    <property type="evidence" value="ECO:0007669"/>
    <property type="project" value="TreeGrafter"/>
</dbReference>
<feature type="transmembrane region" description="Helical" evidence="7">
    <location>
        <begin position="128"/>
        <end position="153"/>
    </location>
</feature>
<feature type="transmembrane region" description="Helical" evidence="7">
    <location>
        <begin position="368"/>
        <end position="388"/>
    </location>
</feature>
<dbReference type="RefSeq" id="WP_009532499.1">
    <property type="nucleotide sequence ID" value="NZ_JH590862.1"/>
</dbReference>
<evidence type="ECO:0000256" key="1">
    <source>
        <dbReference type="ARBA" id="ARBA00004141"/>
    </source>
</evidence>
<name>A0AA37DGC6_9FIRM</name>
<protein>
    <recommendedName>
        <fullName evidence="10">Cell division protein FtsW</fullName>
    </recommendedName>
</protein>
<sequence>MTARTPRRKETSGAQQREPRVRRTGRTAGGKVEPLYPRQTKGARSRWSRIFEAVPCVGKEQWKRNRRHMNGYVFWVTVILVLFGLAMVYSTTSFAGDEPLSGVKKQAVFALVGLCAMLLLSRLDYHRLLCLSWCQLYTLSTVLLVATLVFGRSSHGRTRWIRLGPVSFQPSELMKTALVLFFAVYLVNYYYSFSKTPKRVFWMMAVFGGIPAGLIAFQNLSTGLLLGAMVFLITLLGVKDNRMHLGLAIAGAALFFFAVHYYKKFPFLHPYQIARIESWLNPDANANGSGFQVRLGKYAISAGGWFGAGFGRGVVKQNGLPEPSTDFIFPVIGEELGMVGMSVLILLYAMLLFCILRIACHAPDRYGALLCGGVAVHILLHIVMHVAVVTGLMPNTGVTLPFISSGGTSLVSFMGEIGLVLAVSRGMRPEQLT</sequence>
<dbReference type="GO" id="GO:0005886">
    <property type="term" value="C:plasma membrane"/>
    <property type="evidence" value="ECO:0007669"/>
    <property type="project" value="TreeGrafter"/>
</dbReference>
<gene>
    <name evidence="8" type="ORF">HMPREF9623_00666</name>
</gene>
<dbReference type="Proteomes" id="UP000018466">
    <property type="component" value="Unassembled WGS sequence"/>
</dbReference>
<keyword evidence="2 7" id="KW-0812">Transmembrane</keyword>
<keyword evidence="9" id="KW-1185">Reference proteome</keyword>
<evidence type="ECO:0000256" key="6">
    <source>
        <dbReference type="SAM" id="MobiDB-lite"/>
    </source>
</evidence>
<dbReference type="GO" id="GO:0051301">
    <property type="term" value="P:cell division"/>
    <property type="evidence" value="ECO:0007669"/>
    <property type="project" value="InterPro"/>
</dbReference>
<feature type="transmembrane region" description="Helical" evidence="7">
    <location>
        <begin position="173"/>
        <end position="191"/>
    </location>
</feature>
<dbReference type="GO" id="GO:0008360">
    <property type="term" value="P:regulation of cell shape"/>
    <property type="evidence" value="ECO:0007669"/>
    <property type="project" value="UniProtKB-KW"/>
</dbReference>
<feature type="transmembrane region" description="Helical" evidence="7">
    <location>
        <begin position="400"/>
        <end position="423"/>
    </location>
</feature>
<evidence type="ECO:0000256" key="2">
    <source>
        <dbReference type="ARBA" id="ARBA00022692"/>
    </source>
</evidence>
<dbReference type="PANTHER" id="PTHR30474:SF1">
    <property type="entry name" value="PEPTIDOGLYCAN GLYCOSYLTRANSFERASE MRDB"/>
    <property type="match status" value="1"/>
</dbReference>
<feature type="transmembrane region" description="Helical" evidence="7">
    <location>
        <begin position="223"/>
        <end position="238"/>
    </location>
</feature>
<evidence type="ECO:0000256" key="3">
    <source>
        <dbReference type="ARBA" id="ARBA00022960"/>
    </source>
</evidence>
<feature type="transmembrane region" description="Helical" evidence="7">
    <location>
        <begin position="245"/>
        <end position="262"/>
    </location>
</feature>
<dbReference type="PANTHER" id="PTHR30474">
    <property type="entry name" value="CELL CYCLE PROTEIN"/>
    <property type="match status" value="1"/>
</dbReference>
<feature type="transmembrane region" description="Helical" evidence="7">
    <location>
        <begin position="103"/>
        <end position="121"/>
    </location>
</feature>
<evidence type="ECO:0000256" key="5">
    <source>
        <dbReference type="ARBA" id="ARBA00023136"/>
    </source>
</evidence>
<evidence type="ECO:0000313" key="9">
    <source>
        <dbReference type="Proteomes" id="UP000018466"/>
    </source>
</evidence>
<keyword evidence="3" id="KW-0133">Cell shape</keyword>
<accession>A0AA37DGC6</accession>
<reference evidence="8 9" key="1">
    <citation type="submission" date="2011-10" db="EMBL/GenBank/DDBJ databases">
        <title>The Genome Sequence of Lachnospiraceae bacterium ACC2.</title>
        <authorList>
            <consortium name="The Broad Institute Genome Sequencing Platform"/>
            <person name="Earl A."/>
            <person name="Ward D."/>
            <person name="Feldgarden M."/>
            <person name="Gevers D."/>
            <person name="Sizova M."/>
            <person name="Hazen A."/>
            <person name="Epstein S."/>
            <person name="Young S.K."/>
            <person name="Zeng Q."/>
            <person name="Gargeya S."/>
            <person name="Fitzgerald M."/>
            <person name="Haas B."/>
            <person name="Abouelleil A."/>
            <person name="Alvarado L."/>
            <person name="Arachchi H.M."/>
            <person name="Berlin A."/>
            <person name="Brown A."/>
            <person name="Chapman S.B."/>
            <person name="Chen Z."/>
            <person name="Dunbar C."/>
            <person name="Freedman E."/>
            <person name="Gearin G."/>
            <person name="Goldberg J."/>
            <person name="Griggs A."/>
            <person name="Gujja S."/>
            <person name="Heiman D."/>
            <person name="Howarth C."/>
            <person name="Larson L."/>
            <person name="Lui A."/>
            <person name="MacDonald P.J.P."/>
            <person name="Montmayeur A."/>
            <person name="Murphy C."/>
            <person name="Neiman D."/>
            <person name="Pearson M."/>
            <person name="Priest M."/>
            <person name="Roberts A."/>
            <person name="Saif S."/>
            <person name="Shea T."/>
            <person name="Shenoy N."/>
            <person name="Sisk P."/>
            <person name="Stolte C."/>
            <person name="Sykes S."/>
            <person name="Wortman J."/>
            <person name="Nusbaum C."/>
            <person name="Birren B."/>
        </authorList>
    </citation>
    <scope>NUCLEOTIDE SEQUENCE [LARGE SCALE GENOMIC DNA]</scope>
    <source>
        <strain evidence="8 9">ACC2</strain>
    </source>
</reference>
<dbReference type="GO" id="GO:0032153">
    <property type="term" value="C:cell division site"/>
    <property type="evidence" value="ECO:0007669"/>
    <property type="project" value="TreeGrafter"/>
</dbReference>
<comment type="subcellular location">
    <subcellularLocation>
        <location evidence="1">Membrane</location>
        <topology evidence="1">Multi-pass membrane protein</topology>
    </subcellularLocation>
</comment>
<feature type="transmembrane region" description="Helical" evidence="7">
    <location>
        <begin position="72"/>
        <end position="91"/>
    </location>
</feature>
<keyword evidence="4 7" id="KW-1133">Transmembrane helix</keyword>
<dbReference type="AlphaFoldDB" id="A0AA37DGC6"/>
<keyword evidence="5 7" id="KW-0472">Membrane</keyword>
<evidence type="ECO:0000256" key="7">
    <source>
        <dbReference type="SAM" id="Phobius"/>
    </source>
</evidence>
<feature type="region of interest" description="Disordered" evidence="6">
    <location>
        <begin position="1"/>
        <end position="35"/>
    </location>
</feature>
<organism evidence="8 9">
    <name type="scientific">Stomatobaculum longum</name>
    <dbReference type="NCBI Taxonomy" id="796942"/>
    <lineage>
        <taxon>Bacteria</taxon>
        <taxon>Bacillati</taxon>
        <taxon>Bacillota</taxon>
        <taxon>Clostridia</taxon>
        <taxon>Lachnospirales</taxon>
        <taxon>Lachnospiraceae</taxon>
        <taxon>Stomatobaculum</taxon>
    </lineage>
</organism>
<evidence type="ECO:0000313" key="8">
    <source>
        <dbReference type="EMBL" id="EHO17067.1"/>
    </source>
</evidence>
<dbReference type="Pfam" id="PF01098">
    <property type="entry name" value="FTSW_RODA_SPOVE"/>
    <property type="match status" value="1"/>
</dbReference>
<feature type="transmembrane region" description="Helical" evidence="7">
    <location>
        <begin position="336"/>
        <end position="356"/>
    </location>
</feature>
<comment type="caution">
    <text evidence="8">The sequence shown here is derived from an EMBL/GenBank/DDBJ whole genome shotgun (WGS) entry which is preliminary data.</text>
</comment>
<dbReference type="EMBL" id="AGEL01000006">
    <property type="protein sequence ID" value="EHO17067.1"/>
    <property type="molecule type" value="Genomic_DNA"/>
</dbReference>